<reference evidence="2" key="1">
    <citation type="submission" date="2023-10" db="EMBL/GenBank/DDBJ databases">
        <authorList>
            <person name="Noh H."/>
        </authorList>
    </citation>
    <scope>NUCLEOTIDE SEQUENCE</scope>
    <source>
        <strain evidence="2">DUCC4014</strain>
    </source>
</reference>
<sequence length="196" mass="21530">MMYAAILATLAAAAPTLATTPGAWFKFPTVPANGFETVSAKYWIDPSSNWTTGYYAATQWSFQGAWPDVQYFGLQPRSKGDGTTTGHLVYSVFGNGSRSKVVERGADGSRRWNGTFIDDQAGKRTPIASFWTDASYGGLSGSVSQWLEYYPFNGMSPLPSEHPCQPKFHIYYGKPNNYISQWTQDGSLEITAGIFS</sequence>
<evidence type="ECO:0000313" key="3">
    <source>
        <dbReference type="Proteomes" id="UP000827549"/>
    </source>
</evidence>
<accession>A0AAF0Y4F6</accession>
<dbReference type="RefSeq" id="XP_062623508.1">
    <property type="nucleotide sequence ID" value="XM_062767524.1"/>
</dbReference>
<keyword evidence="1" id="KW-0732">Signal</keyword>
<organism evidence="2 3">
    <name type="scientific">Vanrija pseudolonga</name>
    <dbReference type="NCBI Taxonomy" id="143232"/>
    <lineage>
        <taxon>Eukaryota</taxon>
        <taxon>Fungi</taxon>
        <taxon>Dikarya</taxon>
        <taxon>Basidiomycota</taxon>
        <taxon>Agaricomycotina</taxon>
        <taxon>Tremellomycetes</taxon>
        <taxon>Trichosporonales</taxon>
        <taxon>Trichosporonaceae</taxon>
        <taxon>Vanrija</taxon>
    </lineage>
</organism>
<name>A0AAF0Y4F6_9TREE</name>
<dbReference type="EMBL" id="CP086714">
    <property type="protein sequence ID" value="WOO77476.1"/>
    <property type="molecule type" value="Genomic_DNA"/>
</dbReference>
<keyword evidence="3" id="KW-1185">Reference proteome</keyword>
<feature type="signal peptide" evidence="1">
    <location>
        <begin position="1"/>
        <end position="18"/>
    </location>
</feature>
<protein>
    <submittedName>
        <fullName evidence="2">Uncharacterized protein</fullName>
    </submittedName>
</protein>
<proteinExistence type="predicted"/>
<gene>
    <name evidence="2" type="ORF">LOC62_01G001055</name>
</gene>
<evidence type="ECO:0000256" key="1">
    <source>
        <dbReference type="SAM" id="SignalP"/>
    </source>
</evidence>
<dbReference type="AlphaFoldDB" id="A0AAF0Y4F6"/>
<feature type="chain" id="PRO_5042124120" evidence="1">
    <location>
        <begin position="19"/>
        <end position="196"/>
    </location>
</feature>
<evidence type="ECO:0000313" key="2">
    <source>
        <dbReference type="EMBL" id="WOO77476.1"/>
    </source>
</evidence>
<dbReference type="GeneID" id="87804313"/>
<dbReference type="Proteomes" id="UP000827549">
    <property type="component" value="Chromosome 1"/>
</dbReference>